<dbReference type="GO" id="GO:0016301">
    <property type="term" value="F:kinase activity"/>
    <property type="evidence" value="ECO:0007669"/>
    <property type="project" value="UniProtKB-KW"/>
</dbReference>
<evidence type="ECO:0000256" key="9">
    <source>
        <dbReference type="ARBA" id="ARBA00022840"/>
    </source>
</evidence>
<dbReference type="SUPFAM" id="SSF55781">
    <property type="entry name" value="GAF domain-like"/>
    <property type="match status" value="1"/>
</dbReference>
<comment type="subcellular location">
    <subcellularLocation>
        <location evidence="2">Membrane</location>
        <topology evidence="2">Multi-pass membrane protein</topology>
    </subcellularLocation>
</comment>
<evidence type="ECO:0000256" key="1">
    <source>
        <dbReference type="ARBA" id="ARBA00000085"/>
    </source>
</evidence>
<dbReference type="Gene3D" id="1.20.5.1930">
    <property type="match status" value="1"/>
</dbReference>
<dbReference type="RefSeq" id="WP_269895511.1">
    <property type="nucleotide sequence ID" value="NZ_JAPZPY010000009.1"/>
</dbReference>
<evidence type="ECO:0000256" key="5">
    <source>
        <dbReference type="ARBA" id="ARBA00022679"/>
    </source>
</evidence>
<dbReference type="Pfam" id="PF07730">
    <property type="entry name" value="HisKA_3"/>
    <property type="match status" value="1"/>
</dbReference>
<reference evidence="16" key="1">
    <citation type="submission" date="2022-12" db="EMBL/GenBank/DDBJ databases">
        <authorList>
            <person name="Deng Y."/>
            <person name="Zhang Y.-Q."/>
        </authorList>
    </citation>
    <scope>NUCLEOTIDE SEQUENCE</scope>
    <source>
        <strain evidence="16">CPCC 205372</strain>
    </source>
</reference>
<dbReference type="InterPro" id="IPR011712">
    <property type="entry name" value="Sig_transdc_His_kin_sub3_dim/P"/>
</dbReference>
<keyword evidence="17" id="KW-1185">Reference proteome</keyword>
<dbReference type="Proteomes" id="UP001142153">
    <property type="component" value="Unassembled WGS sequence"/>
</dbReference>
<protein>
    <recommendedName>
        <fullName evidence="3">histidine kinase</fullName>
        <ecNumber evidence="3">2.7.13.3</ecNumber>
    </recommendedName>
</protein>
<evidence type="ECO:0000256" key="11">
    <source>
        <dbReference type="ARBA" id="ARBA00023012"/>
    </source>
</evidence>
<keyword evidence="12 13" id="KW-0472">Membrane</keyword>
<dbReference type="InterPro" id="IPR038318">
    <property type="entry name" value="KdpD_sf"/>
</dbReference>
<keyword evidence="9" id="KW-0067">ATP-binding</keyword>
<evidence type="ECO:0000259" key="15">
    <source>
        <dbReference type="SMART" id="SM00387"/>
    </source>
</evidence>
<evidence type="ECO:0000256" key="10">
    <source>
        <dbReference type="ARBA" id="ARBA00022989"/>
    </source>
</evidence>
<feature type="transmembrane region" description="Helical" evidence="13">
    <location>
        <begin position="103"/>
        <end position="122"/>
    </location>
</feature>
<dbReference type="InterPro" id="IPR036890">
    <property type="entry name" value="HATPase_C_sf"/>
</dbReference>
<dbReference type="Gene3D" id="3.30.565.10">
    <property type="entry name" value="Histidine kinase-like ATPase, C-terminal domain"/>
    <property type="match status" value="1"/>
</dbReference>
<evidence type="ECO:0000313" key="16">
    <source>
        <dbReference type="EMBL" id="MCZ8380934.1"/>
    </source>
</evidence>
<dbReference type="PANTHER" id="PTHR24421:SF10">
    <property type="entry name" value="NITRATE_NITRITE SENSOR PROTEIN NARQ"/>
    <property type="match status" value="1"/>
</dbReference>
<keyword evidence="6 13" id="KW-0812">Transmembrane</keyword>
<feature type="domain" description="GAF" evidence="14">
    <location>
        <begin position="265"/>
        <end position="413"/>
    </location>
</feature>
<evidence type="ECO:0000256" key="2">
    <source>
        <dbReference type="ARBA" id="ARBA00004141"/>
    </source>
</evidence>
<feature type="domain" description="Histidine kinase/HSP90-like ATPase" evidence="15">
    <location>
        <begin position="530"/>
        <end position="620"/>
    </location>
</feature>
<dbReference type="SMART" id="SM00387">
    <property type="entry name" value="HATPase_c"/>
    <property type="match status" value="1"/>
</dbReference>
<accession>A0ABT4PWU9</accession>
<proteinExistence type="predicted"/>
<dbReference type="EMBL" id="JAPZPY010000009">
    <property type="protein sequence ID" value="MCZ8380934.1"/>
    <property type="molecule type" value="Genomic_DNA"/>
</dbReference>
<gene>
    <name evidence="16" type="ORF">O6P37_18870</name>
</gene>
<evidence type="ECO:0000256" key="8">
    <source>
        <dbReference type="ARBA" id="ARBA00022777"/>
    </source>
</evidence>
<dbReference type="InterPro" id="IPR050482">
    <property type="entry name" value="Sensor_HK_TwoCompSys"/>
</dbReference>
<comment type="caution">
    <text evidence="16">The sequence shown here is derived from an EMBL/GenBank/DDBJ whole genome shotgun (WGS) entry which is preliminary data.</text>
</comment>
<keyword evidence="10 13" id="KW-1133">Transmembrane helix</keyword>
<dbReference type="Gene3D" id="3.30.450.40">
    <property type="match status" value="1"/>
</dbReference>
<feature type="transmembrane region" description="Helical" evidence="13">
    <location>
        <begin position="58"/>
        <end position="91"/>
    </location>
</feature>
<keyword evidence="11" id="KW-0902">Two-component regulatory system</keyword>
<evidence type="ECO:0000256" key="13">
    <source>
        <dbReference type="SAM" id="Phobius"/>
    </source>
</evidence>
<evidence type="ECO:0000256" key="3">
    <source>
        <dbReference type="ARBA" id="ARBA00012438"/>
    </source>
</evidence>
<dbReference type="InterPro" id="IPR003594">
    <property type="entry name" value="HATPase_dom"/>
</dbReference>
<dbReference type="Pfam" id="PF02518">
    <property type="entry name" value="HATPase_c"/>
    <property type="match status" value="1"/>
</dbReference>
<dbReference type="Gene3D" id="1.20.120.620">
    <property type="entry name" value="Backbone structure of the membrane domain of e. Coli histidine kinase receptor kdpd"/>
    <property type="match status" value="1"/>
</dbReference>
<dbReference type="Pfam" id="PF01590">
    <property type="entry name" value="GAF"/>
    <property type="match status" value="1"/>
</dbReference>
<evidence type="ECO:0000256" key="6">
    <source>
        <dbReference type="ARBA" id="ARBA00022692"/>
    </source>
</evidence>
<evidence type="ECO:0000313" key="17">
    <source>
        <dbReference type="Proteomes" id="UP001142153"/>
    </source>
</evidence>
<keyword evidence="5" id="KW-0808">Transferase</keyword>
<dbReference type="InterPro" id="IPR003018">
    <property type="entry name" value="GAF"/>
</dbReference>
<dbReference type="SUPFAM" id="SSF55874">
    <property type="entry name" value="ATPase domain of HSP90 chaperone/DNA topoisomerase II/histidine kinase"/>
    <property type="match status" value="1"/>
</dbReference>
<sequence length="621" mass="64821">MPAQTGRWQSLHTRLLRLVVRPTAPPLWVGVVVAVGFIVAETLLVLQLKRVAPENAFGAVFLLGVLVVSAAWGLGLAVATSVVSAAVYMYFHLEGTDSVAPALFVFLPLALLANLLAGQARLRAAEAEQRRIEADLSAELARSTLRAGDLRDALDSAGRRVAEVLGLPAAHLDLDTLAGDDDQTAIALEDDGEPVGTLLVPAGLPKPAQQRVLRMIPALEGLLAATRDRWAINEALAASHAEVSALAAQQAALRRVATLVARGADPAEVHPAAVAELAAGLQVQHVTLVRYEADDHCVVLATHDSRDDATLTAGERFPLTGDSLSSQIRRTAETARIDDYAEAHGPIAVRMRALGLRSGVGAPVIVDGQVRGALLVGSAGPQPMPPECEARVGDFADLVATAIHNDENRAELRASRARIITAADQARRGIERDLHDGAQQRIVALGMDLRAVEAAVPADRPDIRDQLDRAVTGLTELHRDLQELSRGIHPAILSRGGLGPAVKSLARRSPVPVALDLDLDPATDRALPEQVKVAAYYVVAESLTNAAKHAHAGEVTVRLRAGGDALRLSVTDDGVGGAGTGGGSGLIGLSDRVAAVSGRLEISSPPGAGTALVATIPLQAG</sequence>
<keyword evidence="7" id="KW-0547">Nucleotide-binding</keyword>
<evidence type="ECO:0000256" key="12">
    <source>
        <dbReference type="ARBA" id="ARBA00023136"/>
    </source>
</evidence>
<dbReference type="EC" id="2.7.13.3" evidence="3"/>
<organism evidence="16 17">
    <name type="scientific">Mycobacterium hippophais</name>
    <dbReference type="NCBI Taxonomy" id="3016340"/>
    <lineage>
        <taxon>Bacteria</taxon>
        <taxon>Bacillati</taxon>
        <taxon>Actinomycetota</taxon>
        <taxon>Actinomycetes</taxon>
        <taxon>Mycobacteriales</taxon>
        <taxon>Mycobacteriaceae</taxon>
        <taxon>Mycobacterium</taxon>
    </lineage>
</organism>
<dbReference type="PANTHER" id="PTHR24421">
    <property type="entry name" value="NITRATE/NITRITE SENSOR PROTEIN NARX-RELATED"/>
    <property type="match status" value="1"/>
</dbReference>
<dbReference type="InterPro" id="IPR029016">
    <property type="entry name" value="GAF-like_dom_sf"/>
</dbReference>
<evidence type="ECO:0000256" key="7">
    <source>
        <dbReference type="ARBA" id="ARBA00022741"/>
    </source>
</evidence>
<dbReference type="InterPro" id="IPR025201">
    <property type="entry name" value="KdpD_TM"/>
</dbReference>
<dbReference type="Pfam" id="PF13493">
    <property type="entry name" value="DUF4118"/>
    <property type="match status" value="1"/>
</dbReference>
<evidence type="ECO:0000256" key="4">
    <source>
        <dbReference type="ARBA" id="ARBA00022553"/>
    </source>
</evidence>
<evidence type="ECO:0000259" key="14">
    <source>
        <dbReference type="SMART" id="SM00065"/>
    </source>
</evidence>
<keyword evidence="4" id="KW-0597">Phosphoprotein</keyword>
<dbReference type="SMART" id="SM00065">
    <property type="entry name" value="GAF"/>
    <property type="match status" value="1"/>
</dbReference>
<name>A0ABT4PWU9_9MYCO</name>
<dbReference type="CDD" id="cd16917">
    <property type="entry name" value="HATPase_UhpB-NarQ-NarX-like"/>
    <property type="match status" value="1"/>
</dbReference>
<keyword evidence="8 16" id="KW-0418">Kinase</keyword>
<feature type="transmembrane region" description="Helical" evidence="13">
    <location>
        <begin position="27"/>
        <end position="46"/>
    </location>
</feature>
<comment type="catalytic activity">
    <reaction evidence="1">
        <text>ATP + protein L-histidine = ADP + protein N-phospho-L-histidine.</text>
        <dbReference type="EC" id="2.7.13.3"/>
    </reaction>
</comment>